<dbReference type="CDD" id="cd06261">
    <property type="entry name" value="TM_PBP2"/>
    <property type="match status" value="1"/>
</dbReference>
<gene>
    <name evidence="10" type="ORF">METZ01_LOCUS151754</name>
</gene>
<feature type="transmembrane region" description="Helical" evidence="8">
    <location>
        <begin position="301"/>
        <end position="318"/>
    </location>
</feature>
<dbReference type="GO" id="GO:0005275">
    <property type="term" value="F:amine transmembrane transporter activity"/>
    <property type="evidence" value="ECO:0007669"/>
    <property type="project" value="TreeGrafter"/>
</dbReference>
<sequence>MKKIPQGVYYAIFTVLFFALLVVSYNHPRTRKRPDSVMELFSDFSWLNDWPRWLDAPFMHWINTNWKIFINEYGLIFDAIGYGLLRGYTELKEVAVQAPWPVVIAAVILITYFTSGRKLGTTVFVGFCTFFIGFLNPRFWDKAIETTTMVVLGILICVVIGIPIGIAMARNEKVRNALLPILDLMQVIPAFCYLIPGIILFGLGAIPAIISIFIYACPPLIRLTDLGIRLVDKEVIEAAESFGASKRQKLWGVQMPLALPNIMQGINQCTMMALAMVVIASMIGTRGLGDEVLLGLQQLNVGAAIEAGLAIVLLAIVLDRMTQAYGEKIQERNQPTKKIKKID</sequence>
<evidence type="ECO:0000256" key="3">
    <source>
        <dbReference type="ARBA" id="ARBA00022448"/>
    </source>
</evidence>
<dbReference type="AlphaFoldDB" id="A0A382ABH8"/>
<dbReference type="GO" id="GO:0015226">
    <property type="term" value="F:carnitine transmembrane transporter activity"/>
    <property type="evidence" value="ECO:0007669"/>
    <property type="project" value="TreeGrafter"/>
</dbReference>
<dbReference type="PANTHER" id="PTHR47737">
    <property type="entry name" value="GLYCINE BETAINE/PROLINE BETAINE TRANSPORT SYSTEM PERMEASE PROTEIN PROW"/>
    <property type="match status" value="1"/>
</dbReference>
<dbReference type="GO" id="GO:0015871">
    <property type="term" value="P:choline transport"/>
    <property type="evidence" value="ECO:0007669"/>
    <property type="project" value="TreeGrafter"/>
</dbReference>
<comment type="subcellular location">
    <subcellularLocation>
        <location evidence="2">Cell membrane</location>
    </subcellularLocation>
    <subcellularLocation>
        <location evidence="1">Membrane</location>
        <topology evidence="1">Multi-pass membrane protein</topology>
    </subcellularLocation>
</comment>
<accession>A0A382ABH8</accession>
<evidence type="ECO:0000256" key="6">
    <source>
        <dbReference type="ARBA" id="ARBA00022989"/>
    </source>
</evidence>
<organism evidence="10">
    <name type="scientific">marine metagenome</name>
    <dbReference type="NCBI Taxonomy" id="408172"/>
    <lineage>
        <taxon>unclassified sequences</taxon>
        <taxon>metagenomes</taxon>
        <taxon>ecological metagenomes</taxon>
    </lineage>
</organism>
<protein>
    <recommendedName>
        <fullName evidence="9">ABC transmembrane type-1 domain-containing protein</fullName>
    </recommendedName>
</protein>
<evidence type="ECO:0000256" key="7">
    <source>
        <dbReference type="ARBA" id="ARBA00023136"/>
    </source>
</evidence>
<name>A0A382ABH8_9ZZZZ</name>
<evidence type="ECO:0000259" key="9">
    <source>
        <dbReference type="PROSITE" id="PS50928"/>
    </source>
</evidence>
<dbReference type="EMBL" id="UINC01024710">
    <property type="protein sequence ID" value="SVA98900.1"/>
    <property type="molecule type" value="Genomic_DNA"/>
</dbReference>
<dbReference type="GO" id="GO:0043190">
    <property type="term" value="C:ATP-binding cassette (ABC) transporter complex"/>
    <property type="evidence" value="ECO:0007669"/>
    <property type="project" value="TreeGrafter"/>
</dbReference>
<dbReference type="Pfam" id="PF00528">
    <property type="entry name" value="BPD_transp_1"/>
    <property type="match status" value="1"/>
</dbReference>
<keyword evidence="6 8" id="KW-1133">Transmembrane helix</keyword>
<keyword evidence="5 8" id="KW-0812">Transmembrane</keyword>
<evidence type="ECO:0000256" key="5">
    <source>
        <dbReference type="ARBA" id="ARBA00022692"/>
    </source>
</evidence>
<dbReference type="GO" id="GO:0031460">
    <property type="term" value="P:glycine betaine transport"/>
    <property type="evidence" value="ECO:0007669"/>
    <property type="project" value="TreeGrafter"/>
</dbReference>
<feature type="transmembrane region" description="Helical" evidence="8">
    <location>
        <begin position="269"/>
        <end position="289"/>
    </location>
</feature>
<evidence type="ECO:0000256" key="4">
    <source>
        <dbReference type="ARBA" id="ARBA00022475"/>
    </source>
</evidence>
<evidence type="ECO:0000313" key="10">
    <source>
        <dbReference type="EMBL" id="SVA98900.1"/>
    </source>
</evidence>
<feature type="transmembrane region" description="Helical" evidence="8">
    <location>
        <begin position="119"/>
        <end position="137"/>
    </location>
</feature>
<dbReference type="PROSITE" id="PS50928">
    <property type="entry name" value="ABC_TM1"/>
    <property type="match status" value="1"/>
</dbReference>
<feature type="transmembrane region" description="Helical" evidence="8">
    <location>
        <begin position="188"/>
        <end position="216"/>
    </location>
</feature>
<evidence type="ECO:0000256" key="1">
    <source>
        <dbReference type="ARBA" id="ARBA00004141"/>
    </source>
</evidence>
<reference evidence="10" key="1">
    <citation type="submission" date="2018-05" db="EMBL/GenBank/DDBJ databases">
        <authorList>
            <person name="Lanie J.A."/>
            <person name="Ng W.-L."/>
            <person name="Kazmierczak K.M."/>
            <person name="Andrzejewski T.M."/>
            <person name="Davidsen T.M."/>
            <person name="Wayne K.J."/>
            <person name="Tettelin H."/>
            <person name="Glass J.I."/>
            <person name="Rusch D."/>
            <person name="Podicherti R."/>
            <person name="Tsui H.-C.T."/>
            <person name="Winkler M.E."/>
        </authorList>
    </citation>
    <scope>NUCLEOTIDE SEQUENCE</scope>
</reference>
<feature type="transmembrane region" description="Helical" evidence="8">
    <location>
        <begin position="149"/>
        <end position="168"/>
    </location>
</feature>
<dbReference type="SUPFAM" id="SSF161098">
    <property type="entry name" value="MetI-like"/>
    <property type="match status" value="1"/>
</dbReference>
<feature type="transmembrane region" description="Helical" evidence="8">
    <location>
        <begin position="94"/>
        <end position="113"/>
    </location>
</feature>
<proteinExistence type="predicted"/>
<dbReference type="Gene3D" id="1.10.3720.10">
    <property type="entry name" value="MetI-like"/>
    <property type="match status" value="1"/>
</dbReference>
<keyword evidence="7 8" id="KW-0472">Membrane</keyword>
<feature type="transmembrane region" description="Helical" evidence="8">
    <location>
        <begin position="6"/>
        <end position="25"/>
    </location>
</feature>
<dbReference type="PANTHER" id="PTHR47737:SF1">
    <property type="entry name" value="GLYCINE BETAINE_PROLINE BETAINE TRANSPORT SYSTEM PERMEASE PROTEIN PROW"/>
    <property type="match status" value="1"/>
</dbReference>
<dbReference type="InterPro" id="IPR035906">
    <property type="entry name" value="MetI-like_sf"/>
</dbReference>
<feature type="domain" description="ABC transmembrane type-1" evidence="9">
    <location>
        <begin position="143"/>
        <end position="322"/>
    </location>
</feature>
<dbReference type="InterPro" id="IPR000515">
    <property type="entry name" value="MetI-like"/>
</dbReference>
<keyword evidence="4" id="KW-1003">Cell membrane</keyword>
<keyword evidence="3" id="KW-0813">Transport</keyword>
<evidence type="ECO:0000256" key="2">
    <source>
        <dbReference type="ARBA" id="ARBA00004236"/>
    </source>
</evidence>
<evidence type="ECO:0000256" key="8">
    <source>
        <dbReference type="SAM" id="Phobius"/>
    </source>
</evidence>
<dbReference type="FunFam" id="1.10.3720.10:FF:000001">
    <property type="entry name" value="Glycine betaine ABC transporter, permease"/>
    <property type="match status" value="1"/>
</dbReference>